<dbReference type="Proteomes" id="UP001595989">
    <property type="component" value="Unassembled WGS sequence"/>
</dbReference>
<protein>
    <submittedName>
        <fullName evidence="3">GNAT family N-acetyltransferase</fullName>
        <ecNumber evidence="3">2.3.1.-</ecNumber>
    </submittedName>
</protein>
<dbReference type="SUPFAM" id="SSF55729">
    <property type="entry name" value="Acyl-CoA N-acyltransferases (Nat)"/>
    <property type="match status" value="1"/>
</dbReference>
<name>A0ABV9DP55_9BACI</name>
<dbReference type="GO" id="GO:0016746">
    <property type="term" value="F:acyltransferase activity"/>
    <property type="evidence" value="ECO:0007669"/>
    <property type="project" value="UniProtKB-KW"/>
</dbReference>
<dbReference type="PANTHER" id="PTHR31438:SF1">
    <property type="entry name" value="LYSINE N-ACYLTRANSFERASE C17G9.06C-RELATED"/>
    <property type="match status" value="1"/>
</dbReference>
<dbReference type="PROSITE" id="PS51186">
    <property type="entry name" value="GNAT"/>
    <property type="match status" value="1"/>
</dbReference>
<evidence type="ECO:0000256" key="1">
    <source>
        <dbReference type="ARBA" id="ARBA00023251"/>
    </source>
</evidence>
<proteinExistence type="predicted"/>
<keyword evidence="3" id="KW-0012">Acyltransferase</keyword>
<accession>A0ABV9DP55</accession>
<evidence type="ECO:0000313" key="3">
    <source>
        <dbReference type="EMBL" id="MFC4560154.1"/>
    </source>
</evidence>
<sequence length="183" mass="21751">MLFQNRKLAVRKMKAKDRYIMAQWLSDPAVLEFYEGRDQPFTPEKIDEKFLNRDDGVTRCMVDYGGTNIGYIQFYPLDEEERKIYGYEDEYIFGIDQFIGKTSYWNMGIGTLLVKSMVRYLIVEKNAYRVVMDPQVRNPRALRCYEKCGFQKVKLLPKRELHEGLYEDCWLIEYNTKGDEDGL</sequence>
<dbReference type="Pfam" id="PF13523">
    <property type="entry name" value="Acetyltransf_8"/>
    <property type="match status" value="1"/>
</dbReference>
<organism evidence="3 4">
    <name type="scientific">Virgibacillus kekensis</name>
    <dbReference type="NCBI Taxonomy" id="202261"/>
    <lineage>
        <taxon>Bacteria</taxon>
        <taxon>Bacillati</taxon>
        <taxon>Bacillota</taxon>
        <taxon>Bacilli</taxon>
        <taxon>Bacillales</taxon>
        <taxon>Bacillaceae</taxon>
        <taxon>Virgibacillus</taxon>
    </lineage>
</organism>
<dbReference type="PANTHER" id="PTHR31438">
    <property type="entry name" value="LYSINE N-ACYLTRANSFERASE C17G9.06C-RELATED"/>
    <property type="match status" value="1"/>
</dbReference>
<reference evidence="4" key="1">
    <citation type="journal article" date="2019" name="Int. J. Syst. Evol. Microbiol.">
        <title>The Global Catalogue of Microorganisms (GCM) 10K type strain sequencing project: providing services to taxonomists for standard genome sequencing and annotation.</title>
        <authorList>
            <consortium name="The Broad Institute Genomics Platform"/>
            <consortium name="The Broad Institute Genome Sequencing Center for Infectious Disease"/>
            <person name="Wu L."/>
            <person name="Ma J."/>
        </authorList>
    </citation>
    <scope>NUCLEOTIDE SEQUENCE [LARGE SCALE GENOMIC DNA]</scope>
    <source>
        <strain evidence="4">CGMCC 4.7426</strain>
    </source>
</reference>
<keyword evidence="4" id="KW-1185">Reference proteome</keyword>
<dbReference type="RefSeq" id="WP_390299736.1">
    <property type="nucleotide sequence ID" value="NZ_JBHSFU010000015.1"/>
</dbReference>
<dbReference type="EC" id="2.3.1.-" evidence="3"/>
<dbReference type="Gene3D" id="3.40.630.30">
    <property type="match status" value="1"/>
</dbReference>
<keyword evidence="1" id="KW-0046">Antibiotic resistance</keyword>
<evidence type="ECO:0000313" key="4">
    <source>
        <dbReference type="Proteomes" id="UP001595989"/>
    </source>
</evidence>
<dbReference type="InterPro" id="IPR000182">
    <property type="entry name" value="GNAT_dom"/>
</dbReference>
<dbReference type="InterPro" id="IPR016181">
    <property type="entry name" value="Acyl_CoA_acyltransferase"/>
</dbReference>
<feature type="domain" description="N-acetyltransferase" evidence="2">
    <location>
        <begin position="8"/>
        <end position="172"/>
    </location>
</feature>
<dbReference type="EMBL" id="JBHSFU010000015">
    <property type="protein sequence ID" value="MFC4560154.1"/>
    <property type="molecule type" value="Genomic_DNA"/>
</dbReference>
<keyword evidence="3" id="KW-0808">Transferase</keyword>
<gene>
    <name evidence="3" type="ORF">ACFO3D_18510</name>
</gene>
<comment type="caution">
    <text evidence="3">The sequence shown here is derived from an EMBL/GenBank/DDBJ whole genome shotgun (WGS) entry which is preliminary data.</text>
</comment>
<evidence type="ECO:0000259" key="2">
    <source>
        <dbReference type="PROSITE" id="PS51186"/>
    </source>
</evidence>